<evidence type="ECO:0000259" key="3">
    <source>
        <dbReference type="Pfam" id="PF14684"/>
    </source>
</evidence>
<dbReference type="Gene3D" id="3.90.226.10">
    <property type="entry name" value="2-enoyl-CoA Hydratase, Chain A, domain 1"/>
    <property type="match status" value="1"/>
</dbReference>
<evidence type="ECO:0000313" key="5">
    <source>
        <dbReference type="Proteomes" id="UP000463051"/>
    </source>
</evidence>
<reference evidence="4 5" key="1">
    <citation type="submission" date="2019-11" db="EMBL/GenBank/DDBJ databases">
        <title>Paenibacillus monticola sp. nov., a novel PGPR strain isolated from mountain sample in China.</title>
        <authorList>
            <person name="Zhao Q."/>
            <person name="Li H.-P."/>
            <person name="Zhang J.-L."/>
        </authorList>
    </citation>
    <scope>NUCLEOTIDE SEQUENCE [LARGE SCALE GENOMIC DNA]</scope>
    <source>
        <strain evidence="4 5">LC-T2</strain>
    </source>
</reference>
<protein>
    <submittedName>
        <fullName evidence="4">Peptidase S41</fullName>
    </submittedName>
</protein>
<name>A0A7X2H654_9BACL</name>
<accession>A0A7X2H654</accession>
<organism evidence="4 5">
    <name type="scientific">Paenibacillus monticola</name>
    <dbReference type="NCBI Taxonomy" id="2666075"/>
    <lineage>
        <taxon>Bacteria</taxon>
        <taxon>Bacillati</taxon>
        <taxon>Bacillota</taxon>
        <taxon>Bacilli</taxon>
        <taxon>Bacillales</taxon>
        <taxon>Paenibacillaceae</taxon>
        <taxon>Paenibacillus</taxon>
    </lineage>
</organism>
<evidence type="ECO:0000259" key="2">
    <source>
        <dbReference type="Pfam" id="PF03572"/>
    </source>
</evidence>
<dbReference type="EMBL" id="WJXB01000004">
    <property type="protein sequence ID" value="MRN54229.1"/>
    <property type="molecule type" value="Genomic_DNA"/>
</dbReference>
<dbReference type="InterPro" id="IPR029045">
    <property type="entry name" value="ClpP/crotonase-like_dom_sf"/>
</dbReference>
<dbReference type="CDD" id="cd07563">
    <property type="entry name" value="Peptidase_S41_IRBP"/>
    <property type="match status" value="1"/>
</dbReference>
<dbReference type="GO" id="GO:0004175">
    <property type="term" value="F:endopeptidase activity"/>
    <property type="evidence" value="ECO:0007669"/>
    <property type="project" value="TreeGrafter"/>
</dbReference>
<dbReference type="GO" id="GO:0006508">
    <property type="term" value="P:proteolysis"/>
    <property type="evidence" value="ECO:0007669"/>
    <property type="project" value="InterPro"/>
</dbReference>
<feature type="chain" id="PRO_5039679360" evidence="1">
    <location>
        <begin position="18"/>
        <end position="439"/>
    </location>
</feature>
<dbReference type="Proteomes" id="UP000463051">
    <property type="component" value="Unassembled WGS sequence"/>
</dbReference>
<dbReference type="SUPFAM" id="SSF52096">
    <property type="entry name" value="ClpP/crotonase"/>
    <property type="match status" value="1"/>
</dbReference>
<evidence type="ECO:0000256" key="1">
    <source>
        <dbReference type="SAM" id="SignalP"/>
    </source>
</evidence>
<feature type="signal peptide" evidence="1">
    <location>
        <begin position="1"/>
        <end position="17"/>
    </location>
</feature>
<evidence type="ECO:0000313" key="4">
    <source>
        <dbReference type="EMBL" id="MRN54229.1"/>
    </source>
</evidence>
<feature type="domain" description="Tail specific protease" evidence="2">
    <location>
        <begin position="206"/>
        <end position="416"/>
    </location>
</feature>
<dbReference type="InterPro" id="IPR005151">
    <property type="entry name" value="Tail-specific_protease"/>
</dbReference>
<proteinExistence type="predicted"/>
<feature type="domain" description="Tricorn protease C1" evidence="3">
    <location>
        <begin position="55"/>
        <end position="106"/>
    </location>
</feature>
<dbReference type="AlphaFoldDB" id="A0A7X2H654"/>
<dbReference type="PANTHER" id="PTHR32060:SF22">
    <property type="entry name" value="CARBOXYL-TERMINAL-PROCESSING PEPTIDASE 3, CHLOROPLASTIC"/>
    <property type="match status" value="1"/>
</dbReference>
<keyword evidence="1" id="KW-0732">Signal</keyword>
<dbReference type="Gene3D" id="3.30.750.44">
    <property type="match status" value="1"/>
</dbReference>
<dbReference type="InterPro" id="IPR028204">
    <property type="entry name" value="Tricorn_C1"/>
</dbReference>
<dbReference type="GO" id="GO:0008236">
    <property type="term" value="F:serine-type peptidase activity"/>
    <property type="evidence" value="ECO:0007669"/>
    <property type="project" value="InterPro"/>
</dbReference>
<dbReference type="RefSeq" id="WP_154119224.1">
    <property type="nucleotide sequence ID" value="NZ_WJXB01000004.1"/>
</dbReference>
<sequence length="439" mass="48303">MRKKIIWLLISAVAALAVVGCRSGNSSGGNDSVKASASISETPLASAPALTMEQKLQDFEYMWTIMEENYPFFEVNKRLNGVDWLANKEKYRSEIAATRTDEEFFKGINSVLSELNNLHTEFINEQGYNMLTEIYTQVGAIMEPWLQVLQQPEVLARYNKKSLLKQQSTTEASPVEGADGTENVEAGANEQTSGNVKKTIIKPYQIAYLGLSSFAGQFMEQDAPEIREFLTEVKDYKTLLIDIRGNGGGSTNYWRLYIVPLLINKPVNYSTYYLYRGGEYAEAFLQPRHLVGLDPIVEISKKNLPNIPPEATTMFKDFMTVSDDVQPIKSVGFKGKIYLLVDHAVFSASEGFAAFAKGSGFATVVGAQTGGDGLGADPLLAALPNSGYVFRFSLEMGLTSDGSCNEEVKTIPDVEVEPDTTKPLLEQPAIQKVLELAGS</sequence>
<keyword evidence="5" id="KW-1185">Reference proteome</keyword>
<gene>
    <name evidence="4" type="ORF">GJB61_14680</name>
</gene>
<dbReference type="Pfam" id="PF14684">
    <property type="entry name" value="Tricorn_C1"/>
    <property type="match status" value="1"/>
</dbReference>
<comment type="caution">
    <text evidence="4">The sequence shown here is derived from an EMBL/GenBank/DDBJ whole genome shotgun (WGS) entry which is preliminary data.</text>
</comment>
<dbReference type="PANTHER" id="PTHR32060">
    <property type="entry name" value="TAIL-SPECIFIC PROTEASE"/>
    <property type="match status" value="1"/>
</dbReference>
<dbReference type="Pfam" id="PF03572">
    <property type="entry name" value="Peptidase_S41"/>
    <property type="match status" value="1"/>
</dbReference>
<dbReference type="PROSITE" id="PS51257">
    <property type="entry name" value="PROKAR_LIPOPROTEIN"/>
    <property type="match status" value="1"/>
</dbReference>